<dbReference type="InterPro" id="IPR013822">
    <property type="entry name" value="Signal_recog_particl_SRP54_hlx"/>
</dbReference>
<evidence type="ECO:0000256" key="9">
    <source>
        <dbReference type="ARBA" id="ARBA00053570"/>
    </source>
</evidence>
<dbReference type="InterPro" id="IPR004390">
    <property type="entry name" value="SR_rcpt_FtsY"/>
</dbReference>
<dbReference type="OrthoDB" id="9804720at2"/>
<comment type="caution">
    <text evidence="13">The sequence shown here is derived from an EMBL/GenBank/DDBJ whole genome shotgun (WGS) entry which is preliminary data.</text>
</comment>
<sequence length="507" mass="56818">MNMAFFSFFKKKKDIKQEDSVENKVAEIKENTEEVSESDSDEEKQKLQKEQHEEAVSALENVGAGAAAAEFFDDTVSEKDLKQEIDKDIKKENTRAESSFVIYQELEAEKQIIADDESFKADDKESEEKKDVKDKEEIKEDKISTDELQDEAKKEDFLQEETNIETVNEVASKESEIKNDEQNAAEEKTEQKPAEENKVISEKSEKLSFFERLKRTRENISMGLSSFMKGRKIDEDLYEELETALLTADLGVETTNFVIEKLREESKLRELHDAVLLKKNLKDILKNILKPCEIPLEVTGKKPFVILMVGVNGAGKTTTIGKLARKYQDLGLKVMLAAGDTFRAAAVEQLKEWGNRANVPVIAQATGSDSASVLFDAVNAAKARNTDVLICDTAGRLQNKDNLMEELKKIVRVMKKIDEEVPHEVLLVLDATTGQNAVSQATLFGKAVPITGICLTKLDGTAKGGVIFTLADKFKLPIRYVGIGEKAEDLRPFKADIFVDALFKDEE</sequence>
<keyword evidence="6 10" id="KW-0472">Membrane</keyword>
<organism evidence="13 14">
    <name type="scientific">Succinatimonas hippei (strain DSM 22608 / JCM 16073 / KCTC 15190 / YIT 12066)</name>
    <dbReference type="NCBI Taxonomy" id="762983"/>
    <lineage>
        <taxon>Bacteria</taxon>
        <taxon>Pseudomonadati</taxon>
        <taxon>Pseudomonadota</taxon>
        <taxon>Gammaproteobacteria</taxon>
        <taxon>Aeromonadales</taxon>
        <taxon>Succinivibrionaceae</taxon>
        <taxon>Succinatimonas</taxon>
    </lineage>
</organism>
<evidence type="ECO:0000256" key="10">
    <source>
        <dbReference type="HAMAP-Rule" id="MF_00920"/>
    </source>
</evidence>
<dbReference type="FunFam" id="1.20.120.140:FF:000002">
    <property type="entry name" value="Signal recognition particle receptor FtsY"/>
    <property type="match status" value="1"/>
</dbReference>
<evidence type="ECO:0000256" key="7">
    <source>
        <dbReference type="ARBA" id="ARBA00023170"/>
    </source>
</evidence>
<dbReference type="GO" id="GO:0005737">
    <property type="term" value="C:cytoplasm"/>
    <property type="evidence" value="ECO:0007669"/>
    <property type="project" value="UniProtKB-SubCell"/>
</dbReference>
<feature type="region of interest" description="Disordered" evidence="11">
    <location>
        <begin position="112"/>
        <end position="152"/>
    </location>
</feature>
<dbReference type="FunFam" id="3.40.50.300:FF:000053">
    <property type="entry name" value="Signal recognition particle receptor FtsY"/>
    <property type="match status" value="1"/>
</dbReference>
<dbReference type="HOGENOM" id="CLU_009301_0_0_6"/>
<gene>
    <name evidence="10 13" type="primary">ftsY</name>
    <name evidence="13" type="ORF">HMPREF9444_01658</name>
</gene>
<feature type="compositionally biased region" description="Basic and acidic residues" evidence="11">
    <location>
        <begin position="43"/>
        <end position="55"/>
    </location>
</feature>
<dbReference type="GO" id="GO:0006614">
    <property type="term" value="P:SRP-dependent cotranslational protein targeting to membrane"/>
    <property type="evidence" value="ECO:0007669"/>
    <property type="project" value="InterPro"/>
</dbReference>
<dbReference type="Pfam" id="PF00448">
    <property type="entry name" value="SRP54"/>
    <property type="match status" value="1"/>
</dbReference>
<evidence type="ECO:0000256" key="1">
    <source>
        <dbReference type="ARBA" id="ARBA00022475"/>
    </source>
</evidence>
<dbReference type="PROSITE" id="PS00300">
    <property type="entry name" value="SRP54"/>
    <property type="match status" value="1"/>
</dbReference>
<comment type="subcellular location">
    <subcellularLocation>
        <location evidence="10">Cell membrane</location>
        <topology evidence="10">Peripheral membrane protein</topology>
        <orientation evidence="10">Cytoplasmic side</orientation>
    </subcellularLocation>
    <subcellularLocation>
        <location evidence="10">Cytoplasm</location>
    </subcellularLocation>
</comment>
<dbReference type="PANTHER" id="PTHR43134">
    <property type="entry name" value="SIGNAL RECOGNITION PARTICLE RECEPTOR SUBUNIT ALPHA"/>
    <property type="match status" value="1"/>
</dbReference>
<dbReference type="SMART" id="SM00963">
    <property type="entry name" value="SRP54_N"/>
    <property type="match status" value="1"/>
</dbReference>
<dbReference type="AlphaFoldDB" id="E8LLM3"/>
<evidence type="ECO:0000256" key="11">
    <source>
        <dbReference type="SAM" id="MobiDB-lite"/>
    </source>
</evidence>
<keyword evidence="14" id="KW-1185">Reference proteome</keyword>
<dbReference type="RefSeq" id="WP_009143829.1">
    <property type="nucleotide sequence ID" value="NZ_GL831043.1"/>
</dbReference>
<evidence type="ECO:0000256" key="8">
    <source>
        <dbReference type="ARBA" id="ARBA00048027"/>
    </source>
</evidence>
<dbReference type="STRING" id="762983.HMPREF9444_01658"/>
<dbReference type="SUPFAM" id="SSF52540">
    <property type="entry name" value="P-loop containing nucleoside triphosphate hydrolases"/>
    <property type="match status" value="1"/>
</dbReference>
<feature type="region of interest" description="Disordered" evidence="11">
    <location>
        <begin position="28"/>
        <end position="56"/>
    </location>
</feature>
<dbReference type="HAMAP" id="MF_00920">
    <property type="entry name" value="FtsY"/>
    <property type="match status" value="1"/>
</dbReference>
<keyword evidence="5 10" id="KW-0342">GTP-binding</keyword>
<dbReference type="GO" id="GO:0003924">
    <property type="term" value="F:GTPase activity"/>
    <property type="evidence" value="ECO:0007669"/>
    <property type="project" value="UniProtKB-UniRule"/>
</dbReference>
<dbReference type="GO" id="GO:0005525">
    <property type="term" value="F:GTP binding"/>
    <property type="evidence" value="ECO:0007669"/>
    <property type="project" value="UniProtKB-UniRule"/>
</dbReference>
<evidence type="ECO:0000313" key="14">
    <source>
        <dbReference type="Proteomes" id="UP000018458"/>
    </source>
</evidence>
<evidence type="ECO:0000256" key="5">
    <source>
        <dbReference type="ARBA" id="ARBA00023134"/>
    </source>
</evidence>
<dbReference type="SMART" id="SM00382">
    <property type="entry name" value="AAA"/>
    <property type="match status" value="1"/>
</dbReference>
<evidence type="ECO:0000256" key="4">
    <source>
        <dbReference type="ARBA" id="ARBA00022801"/>
    </source>
</evidence>
<comment type="function">
    <text evidence="9 10">Involved in targeting and insertion of nascent membrane proteins into the cytoplasmic membrane. Acts as a receptor for the complex formed by the signal recognition particle (SRP) and the ribosome-nascent chain (RNC). Interaction with SRP-RNC leads to the transfer of the RNC complex to the Sec translocase for insertion into the membrane, the hydrolysis of GTP by both Ffh and FtsY, and the dissociation of the SRP-FtsY complex into the individual components.</text>
</comment>
<dbReference type="Gene3D" id="1.20.120.140">
    <property type="entry name" value="Signal recognition particle SRP54, nucleotide-binding domain"/>
    <property type="match status" value="1"/>
</dbReference>
<feature type="region of interest" description="Disordered" evidence="11">
    <location>
        <begin position="169"/>
        <end position="198"/>
    </location>
</feature>
<keyword evidence="7 10" id="KW-0675">Receptor</keyword>
<keyword evidence="4 10" id="KW-0378">Hydrolase</keyword>
<keyword evidence="3 10" id="KW-0547">Nucleotide-binding</keyword>
<comment type="catalytic activity">
    <reaction evidence="8 10">
        <text>GTP + H2O = GDP + phosphate + H(+)</text>
        <dbReference type="Rhea" id="RHEA:19669"/>
        <dbReference type="ChEBI" id="CHEBI:15377"/>
        <dbReference type="ChEBI" id="CHEBI:15378"/>
        <dbReference type="ChEBI" id="CHEBI:37565"/>
        <dbReference type="ChEBI" id="CHEBI:43474"/>
        <dbReference type="ChEBI" id="CHEBI:58189"/>
        <dbReference type="EC" id="3.6.5.4"/>
    </reaction>
</comment>
<proteinExistence type="inferred from homology"/>
<dbReference type="EMBL" id="AEVO01000111">
    <property type="protein sequence ID" value="EFY06567.1"/>
    <property type="molecule type" value="Genomic_DNA"/>
</dbReference>
<comment type="similarity">
    <text evidence="10">Belongs to the GTP-binding SRP family. FtsY subfamily.</text>
</comment>
<feature type="compositionally biased region" description="Basic and acidic residues" evidence="11">
    <location>
        <begin position="171"/>
        <end position="198"/>
    </location>
</feature>
<dbReference type="InterPro" id="IPR000897">
    <property type="entry name" value="SRP54_GTPase_dom"/>
</dbReference>
<dbReference type="InterPro" id="IPR042101">
    <property type="entry name" value="SRP54_N_sf"/>
</dbReference>
<evidence type="ECO:0000256" key="2">
    <source>
        <dbReference type="ARBA" id="ARBA00022490"/>
    </source>
</evidence>
<dbReference type="eggNOG" id="COG0552">
    <property type="taxonomic scope" value="Bacteria"/>
</dbReference>
<keyword evidence="1 10" id="KW-1003">Cell membrane</keyword>
<accession>E8LLM3</accession>
<comment type="subunit">
    <text evidence="10">Part of the signal recognition particle protein translocation system, which is composed of SRP and FtsY. SRP is a ribonucleoprotein composed of Ffh and a 4.5S RNA molecule.</text>
</comment>
<feature type="binding site" evidence="10">
    <location>
        <begin position="392"/>
        <end position="396"/>
    </location>
    <ligand>
        <name>GTP</name>
        <dbReference type="ChEBI" id="CHEBI:37565"/>
    </ligand>
</feature>
<keyword evidence="2 10" id="KW-0963">Cytoplasm</keyword>
<protein>
    <recommendedName>
        <fullName evidence="10">Signal recognition particle receptor FtsY</fullName>
        <shortName evidence="10">SRP receptor</shortName>
        <ecNumber evidence="10">3.6.5.4</ecNumber>
    </recommendedName>
</protein>
<dbReference type="GO" id="GO:0005886">
    <property type="term" value="C:plasma membrane"/>
    <property type="evidence" value="ECO:0007669"/>
    <property type="project" value="UniProtKB-SubCell"/>
</dbReference>
<evidence type="ECO:0000256" key="3">
    <source>
        <dbReference type="ARBA" id="ARBA00022741"/>
    </source>
</evidence>
<dbReference type="InterPro" id="IPR003593">
    <property type="entry name" value="AAA+_ATPase"/>
</dbReference>
<dbReference type="SUPFAM" id="SSF47364">
    <property type="entry name" value="Domain of the SRP/SRP receptor G-proteins"/>
    <property type="match status" value="1"/>
</dbReference>
<dbReference type="Proteomes" id="UP000018458">
    <property type="component" value="Unassembled WGS sequence"/>
</dbReference>
<dbReference type="InterPro" id="IPR027417">
    <property type="entry name" value="P-loop_NTPase"/>
</dbReference>
<dbReference type="PANTHER" id="PTHR43134:SF1">
    <property type="entry name" value="SIGNAL RECOGNITION PARTICLE RECEPTOR SUBUNIT ALPHA"/>
    <property type="match status" value="1"/>
</dbReference>
<reference evidence="13 14" key="1">
    <citation type="submission" date="2011-01" db="EMBL/GenBank/DDBJ databases">
        <authorList>
            <person name="Weinstock G."/>
            <person name="Sodergren E."/>
            <person name="Clifton S."/>
            <person name="Fulton L."/>
            <person name="Fulton B."/>
            <person name="Courtney L."/>
            <person name="Fronick C."/>
            <person name="Harrison M."/>
            <person name="Strong C."/>
            <person name="Farmer C."/>
            <person name="Delahaunty K."/>
            <person name="Markovic C."/>
            <person name="Hall O."/>
            <person name="Minx P."/>
            <person name="Tomlinson C."/>
            <person name="Mitreva M."/>
            <person name="Hou S."/>
            <person name="Chen J."/>
            <person name="Wollam A."/>
            <person name="Pepin K.H."/>
            <person name="Johnson M."/>
            <person name="Bhonagiri V."/>
            <person name="Zhang X."/>
            <person name="Suruliraj S."/>
            <person name="Warren W."/>
            <person name="Chinwalla A."/>
            <person name="Mardis E.R."/>
            <person name="Wilson R.K."/>
        </authorList>
    </citation>
    <scope>NUCLEOTIDE SEQUENCE [LARGE SCALE GENOMIC DNA]</scope>
    <source>
        <strain evidence="14">DSM 22608 / JCM 16073 / KCTC 15190 / YIT 12066</strain>
    </source>
</reference>
<evidence type="ECO:0000259" key="12">
    <source>
        <dbReference type="PROSITE" id="PS00300"/>
    </source>
</evidence>
<feature type="compositionally biased region" description="Acidic residues" evidence="11">
    <location>
        <begin position="33"/>
        <end position="42"/>
    </location>
</feature>
<evidence type="ECO:0000313" key="13">
    <source>
        <dbReference type="EMBL" id="EFY06567.1"/>
    </source>
</evidence>
<dbReference type="InterPro" id="IPR036225">
    <property type="entry name" value="SRP/SRP_N"/>
</dbReference>
<feature type="binding site" evidence="10">
    <location>
        <begin position="456"/>
        <end position="459"/>
    </location>
    <ligand>
        <name>GTP</name>
        <dbReference type="ChEBI" id="CHEBI:37565"/>
    </ligand>
</feature>
<feature type="domain" description="SRP54-type proteins GTP-binding" evidence="12">
    <location>
        <begin position="477"/>
        <end position="490"/>
    </location>
</feature>
<dbReference type="Gene3D" id="3.40.50.300">
    <property type="entry name" value="P-loop containing nucleotide triphosphate hydrolases"/>
    <property type="match status" value="1"/>
</dbReference>
<name>E8LLM3_SUCHY</name>
<feature type="binding site" evidence="10">
    <location>
        <begin position="310"/>
        <end position="317"/>
    </location>
    <ligand>
        <name>GTP</name>
        <dbReference type="ChEBI" id="CHEBI:37565"/>
    </ligand>
</feature>
<dbReference type="NCBIfam" id="TIGR00064">
    <property type="entry name" value="ftsY"/>
    <property type="match status" value="1"/>
</dbReference>
<dbReference type="EC" id="3.6.5.4" evidence="10"/>
<dbReference type="Pfam" id="PF02881">
    <property type="entry name" value="SRP54_N"/>
    <property type="match status" value="1"/>
</dbReference>
<evidence type="ECO:0000256" key="6">
    <source>
        <dbReference type="ARBA" id="ARBA00023136"/>
    </source>
</evidence>
<dbReference type="GO" id="GO:0005047">
    <property type="term" value="F:signal recognition particle binding"/>
    <property type="evidence" value="ECO:0007669"/>
    <property type="project" value="TreeGrafter"/>
</dbReference>
<dbReference type="CDD" id="cd17874">
    <property type="entry name" value="FtsY"/>
    <property type="match status" value="1"/>
</dbReference>
<dbReference type="SMART" id="SM00962">
    <property type="entry name" value="SRP54"/>
    <property type="match status" value="1"/>
</dbReference>